<organism evidence="2 3">
    <name type="scientific">Chitinophaga defluvii</name>
    <dbReference type="NCBI Taxonomy" id="3163343"/>
    <lineage>
        <taxon>Bacteria</taxon>
        <taxon>Pseudomonadati</taxon>
        <taxon>Bacteroidota</taxon>
        <taxon>Chitinophagia</taxon>
        <taxon>Chitinophagales</taxon>
        <taxon>Chitinophagaceae</taxon>
        <taxon>Chitinophaga</taxon>
    </lineage>
</organism>
<evidence type="ECO:0008006" key="4">
    <source>
        <dbReference type="Google" id="ProtNLM"/>
    </source>
</evidence>
<evidence type="ECO:0000256" key="1">
    <source>
        <dbReference type="SAM" id="MobiDB-lite"/>
    </source>
</evidence>
<dbReference type="PROSITE" id="PS51257">
    <property type="entry name" value="PROKAR_LIPOPROTEIN"/>
    <property type="match status" value="1"/>
</dbReference>
<sequence length="132" mass="14497">MKNMLSLFLVATALTTVSCKKDKNAPKKEANPEGTWQQVGTTGGMIANPAIHLDKTYRISLQSSSYKLFKKDAEIASGTYSTEKRTQQPGNKEVVAITLKDIPLEFQPGLLRDDTLFLGSGINDGPTYIFLK</sequence>
<feature type="region of interest" description="Disordered" evidence="1">
    <location>
        <begin position="21"/>
        <end position="41"/>
    </location>
</feature>
<gene>
    <name evidence="2" type="ORF">ABR189_27140</name>
</gene>
<dbReference type="EMBL" id="JBEXAC010000003">
    <property type="protein sequence ID" value="MET7001087.1"/>
    <property type="molecule type" value="Genomic_DNA"/>
</dbReference>
<evidence type="ECO:0000313" key="2">
    <source>
        <dbReference type="EMBL" id="MET7001087.1"/>
    </source>
</evidence>
<dbReference type="Proteomes" id="UP001549749">
    <property type="component" value="Unassembled WGS sequence"/>
</dbReference>
<comment type="caution">
    <text evidence="2">The sequence shown here is derived from an EMBL/GenBank/DDBJ whole genome shotgun (WGS) entry which is preliminary data.</text>
</comment>
<accession>A0ABV2TDI5</accession>
<dbReference type="RefSeq" id="WP_354663660.1">
    <property type="nucleotide sequence ID" value="NZ_JBEXAC010000003.1"/>
</dbReference>
<reference evidence="2 3" key="1">
    <citation type="submission" date="2024-06" db="EMBL/GenBank/DDBJ databases">
        <title>Chitinophaga defluvii sp. nov., isolated from municipal sewage.</title>
        <authorList>
            <person name="Zhang L."/>
        </authorList>
    </citation>
    <scope>NUCLEOTIDE SEQUENCE [LARGE SCALE GENOMIC DNA]</scope>
    <source>
        <strain evidence="2 3">H8</strain>
    </source>
</reference>
<feature type="compositionally biased region" description="Basic and acidic residues" evidence="1">
    <location>
        <begin position="21"/>
        <end position="31"/>
    </location>
</feature>
<protein>
    <recommendedName>
        <fullName evidence="4">Lipocalin-like protein</fullName>
    </recommendedName>
</protein>
<name>A0ABV2TDI5_9BACT</name>
<evidence type="ECO:0000313" key="3">
    <source>
        <dbReference type="Proteomes" id="UP001549749"/>
    </source>
</evidence>
<keyword evidence="3" id="KW-1185">Reference proteome</keyword>
<proteinExistence type="predicted"/>